<feature type="domain" description="3-hydroxyacyl-CoA dehydrogenase C-terminal" evidence="5">
    <location>
        <begin position="190"/>
        <end position="283"/>
    </location>
</feature>
<dbReference type="InterPro" id="IPR008927">
    <property type="entry name" value="6-PGluconate_DH-like_C_sf"/>
</dbReference>
<dbReference type="Gene3D" id="1.10.1040.10">
    <property type="entry name" value="N-(1-d-carboxylethyl)-l-norvaline Dehydrogenase, domain 2"/>
    <property type="match status" value="1"/>
</dbReference>
<evidence type="ECO:0000256" key="1">
    <source>
        <dbReference type="ARBA" id="ARBA00005086"/>
    </source>
</evidence>
<dbReference type="InterPro" id="IPR006176">
    <property type="entry name" value="3-OHacyl-CoA_DH_NAD-bd"/>
</dbReference>
<evidence type="ECO:0000313" key="7">
    <source>
        <dbReference type="EMBL" id="EFG48676.1"/>
    </source>
</evidence>
<reference evidence="7 8" key="1">
    <citation type="submission" date="2010-04" db="EMBL/GenBank/DDBJ databases">
        <authorList>
            <person name="Qin X."/>
            <person name="Bachman B."/>
            <person name="Battles P."/>
            <person name="Bell A."/>
            <person name="Bess C."/>
            <person name="Bickham C."/>
            <person name="Chaboub L."/>
            <person name="Chen D."/>
            <person name="Coyle M."/>
            <person name="Deiros D.R."/>
            <person name="Dinh H."/>
            <person name="Forbes L."/>
            <person name="Fowler G."/>
            <person name="Francisco L."/>
            <person name="Fu Q."/>
            <person name="Gubbala S."/>
            <person name="Hale W."/>
            <person name="Han Y."/>
            <person name="Hemphill L."/>
            <person name="Highlander S.K."/>
            <person name="Hirani K."/>
            <person name="Hogues M."/>
            <person name="Jackson L."/>
            <person name="Jakkamsetti A."/>
            <person name="Javaid M."/>
            <person name="Jiang H."/>
            <person name="Korchina V."/>
            <person name="Kovar C."/>
            <person name="Lara F."/>
            <person name="Lee S."/>
            <person name="Mata R."/>
            <person name="Mathew T."/>
            <person name="Moen C."/>
            <person name="Morales K."/>
            <person name="Munidasa M."/>
            <person name="Nazareth L."/>
            <person name="Ngo R."/>
            <person name="Nguyen L."/>
            <person name="Okwuonu G."/>
            <person name="Ongeri F."/>
            <person name="Patil S."/>
            <person name="Petrosino J."/>
            <person name="Pham C."/>
            <person name="Pham P."/>
            <person name="Pu L.-L."/>
            <person name="Puazo M."/>
            <person name="Raj R."/>
            <person name="Reid J."/>
            <person name="Rouhana J."/>
            <person name="Saada N."/>
            <person name="Shang Y."/>
            <person name="Simmons D."/>
            <person name="Thornton R."/>
            <person name="Warren J."/>
            <person name="Weissenberger G."/>
            <person name="Zhang J."/>
            <person name="Zhang L."/>
            <person name="Zhou C."/>
            <person name="Zhu D."/>
            <person name="Muzny D."/>
            <person name="Worley K."/>
            <person name="Gibbs R."/>
        </authorList>
    </citation>
    <scope>NUCLEOTIDE SEQUENCE [LARGE SCALE GENOMIC DNA]</scope>
    <source>
        <strain evidence="7 8">ATCC 49030</strain>
    </source>
</reference>
<feature type="site" description="Important for catalytic activity" evidence="4">
    <location>
        <position position="143"/>
    </location>
</feature>
<proteinExistence type="inferred from homology"/>
<sequence>MTIFKTVTILGGGVLGSQIAMQAAYHGKDVTIFDPFQESLDKLPARWDWMRRGYSEDLRDFSEPKFDEALSRISTTTELAKAVSDVDIIIEAVPENLDLKRETWEKVGKLADARTVLATNTSSLLPSLFADSSGAPERFVAIHYANRIWSQNLAEVMGTPKTDPSTVDKAVTFAEETGMVPARVEKETPGYFLNSLLIPWLRAGSALYINGVGEPEAIDNAWKAGTHFGRGPFEVYDVVGFNVAANISRNSEDETEQRFAAKLQEAIDAGFSGIADGKGFYLYDKDGNITGPNDFFTK</sequence>
<name>D4YJC0_9MICO</name>
<dbReference type="Proteomes" id="UP000005714">
    <property type="component" value="Unassembled WGS sequence"/>
</dbReference>
<dbReference type="PIRSF" id="PIRSF000105">
    <property type="entry name" value="HCDH"/>
    <property type="match status" value="1"/>
</dbReference>
<dbReference type="Pfam" id="PF02737">
    <property type="entry name" value="3HCDH_N"/>
    <property type="match status" value="1"/>
</dbReference>
<organism evidence="7 8">
    <name type="scientific">Brevibacterium mcbrellneri ATCC 49030</name>
    <dbReference type="NCBI Taxonomy" id="585530"/>
    <lineage>
        <taxon>Bacteria</taxon>
        <taxon>Bacillati</taxon>
        <taxon>Actinomycetota</taxon>
        <taxon>Actinomycetes</taxon>
        <taxon>Micrococcales</taxon>
        <taxon>Brevibacteriaceae</taxon>
        <taxon>Brevibacterium</taxon>
    </lineage>
</organism>
<dbReference type="PANTHER" id="PTHR48075">
    <property type="entry name" value="3-HYDROXYACYL-COA DEHYDROGENASE FAMILY PROTEIN"/>
    <property type="match status" value="1"/>
</dbReference>
<evidence type="ECO:0000259" key="5">
    <source>
        <dbReference type="Pfam" id="PF00725"/>
    </source>
</evidence>
<dbReference type="Gene3D" id="3.40.50.720">
    <property type="entry name" value="NAD(P)-binding Rossmann-like Domain"/>
    <property type="match status" value="1"/>
</dbReference>
<dbReference type="InterPro" id="IPR022694">
    <property type="entry name" value="3-OHacyl-CoA_DH"/>
</dbReference>
<feature type="domain" description="3-hydroxyacyl-CoA dehydrogenase NAD binding" evidence="6">
    <location>
        <begin position="6"/>
        <end position="187"/>
    </location>
</feature>
<dbReference type="eggNOG" id="COG1250">
    <property type="taxonomic scope" value="Bacteria"/>
</dbReference>
<comment type="caution">
    <text evidence="7">The sequence shown here is derived from an EMBL/GenBank/DDBJ whole genome shotgun (WGS) entry which is preliminary data.</text>
</comment>
<evidence type="ECO:0000313" key="8">
    <source>
        <dbReference type="Proteomes" id="UP000005714"/>
    </source>
</evidence>
<dbReference type="InterPro" id="IPR036291">
    <property type="entry name" value="NAD(P)-bd_dom_sf"/>
</dbReference>
<dbReference type="NCBIfam" id="NF006143">
    <property type="entry name" value="PRK08293.1"/>
    <property type="match status" value="1"/>
</dbReference>
<dbReference type="GO" id="GO:0008691">
    <property type="term" value="F:3-hydroxybutyryl-CoA dehydrogenase activity"/>
    <property type="evidence" value="ECO:0007669"/>
    <property type="project" value="UniProtKB-EC"/>
</dbReference>
<dbReference type="PANTHER" id="PTHR48075:SF3">
    <property type="entry name" value="3-HYDROXYACYL-COA DEHYDROGENASE"/>
    <property type="match status" value="1"/>
</dbReference>
<dbReference type="AlphaFoldDB" id="D4YJC0"/>
<dbReference type="EMBL" id="ADNU01000004">
    <property type="protein sequence ID" value="EFG48676.1"/>
    <property type="molecule type" value="Genomic_DNA"/>
</dbReference>
<dbReference type="OrthoDB" id="3229174at2"/>
<evidence type="ECO:0000259" key="6">
    <source>
        <dbReference type="Pfam" id="PF02737"/>
    </source>
</evidence>
<dbReference type="STRING" id="585530.HMPREF0183_0030"/>
<evidence type="ECO:0000256" key="4">
    <source>
        <dbReference type="PIRSR" id="PIRSR000105-1"/>
    </source>
</evidence>
<comment type="similarity">
    <text evidence="2">Belongs to the 3-hydroxyacyl-CoA dehydrogenase family.</text>
</comment>
<evidence type="ECO:0000256" key="2">
    <source>
        <dbReference type="ARBA" id="ARBA00009463"/>
    </source>
</evidence>
<dbReference type="InterPro" id="IPR013328">
    <property type="entry name" value="6PGD_dom2"/>
</dbReference>
<dbReference type="Pfam" id="PF00725">
    <property type="entry name" value="3HCDH"/>
    <property type="match status" value="1"/>
</dbReference>
<protein>
    <submittedName>
        <fullName evidence="7">3-hydroxybutyryl-CoA dehydrogenase</fullName>
        <ecNumber evidence="7">1.1.1.157</ecNumber>
    </submittedName>
</protein>
<dbReference type="EC" id="1.1.1.157" evidence="7"/>
<accession>D4YJC0</accession>
<dbReference type="SUPFAM" id="SSF48179">
    <property type="entry name" value="6-phosphogluconate dehydrogenase C-terminal domain-like"/>
    <property type="match status" value="1"/>
</dbReference>
<keyword evidence="3 7" id="KW-0560">Oxidoreductase</keyword>
<dbReference type="InterPro" id="IPR006108">
    <property type="entry name" value="3HC_DH_C"/>
</dbReference>
<dbReference type="RefSeq" id="WP_005881445.1">
    <property type="nucleotide sequence ID" value="NZ_ADNU01000004.1"/>
</dbReference>
<comment type="pathway">
    <text evidence="1">Lipid metabolism; butanoate metabolism.</text>
</comment>
<dbReference type="GO" id="GO:0006631">
    <property type="term" value="P:fatty acid metabolic process"/>
    <property type="evidence" value="ECO:0007669"/>
    <property type="project" value="InterPro"/>
</dbReference>
<gene>
    <name evidence="7" type="ORF">HMPREF0183_0030</name>
</gene>
<dbReference type="GO" id="GO:0070403">
    <property type="term" value="F:NAD+ binding"/>
    <property type="evidence" value="ECO:0007669"/>
    <property type="project" value="InterPro"/>
</dbReference>
<keyword evidence="8" id="KW-1185">Reference proteome</keyword>
<dbReference type="SUPFAM" id="SSF51735">
    <property type="entry name" value="NAD(P)-binding Rossmann-fold domains"/>
    <property type="match status" value="1"/>
</dbReference>
<evidence type="ECO:0000256" key="3">
    <source>
        <dbReference type="ARBA" id="ARBA00023002"/>
    </source>
</evidence>